<evidence type="ECO:0000313" key="4">
    <source>
        <dbReference type="Proteomes" id="UP000272464"/>
    </source>
</evidence>
<dbReference type="Proteomes" id="UP000272464">
    <property type="component" value="Unassembled WGS sequence"/>
</dbReference>
<feature type="region of interest" description="Disordered" evidence="1">
    <location>
        <begin position="129"/>
        <end position="179"/>
    </location>
</feature>
<feature type="domain" description="Copper amine oxidase-like N-terminal" evidence="2">
    <location>
        <begin position="95"/>
        <end position="136"/>
    </location>
</feature>
<keyword evidence="4" id="KW-1185">Reference proteome</keyword>
<dbReference type="InterPro" id="IPR036582">
    <property type="entry name" value="Mao_N_sf"/>
</dbReference>
<sequence length="333" mass="35987">MVIAYLLCLKNQIYQALILRGIELSMHKYIEEVLILKKKLSSKILLSTTVLSMAIAVGAVAYADSTIKKITAYQNSALKVKVDGQAIDLSSDEGTMYPIEYNGHSYVSAKALAEGLGATVKWNNSTQTVEVTSNSSTPSNAGIPDKDNSSTSTPSSSSANTGSGSNSGNSSDSGSEASGGFVTKLSTDFNKDTVASQNKGQALSFFKAYAYAVKTGEFGRLDKFIDSSISTAPASKDSFWKGPSGTKEDLHEIIKNTRQKNEQSIINEWSDKIQNMSTSDVKITYTSKLSNIASFQYTVHPEGFDAFSDIAAHFEFEVPYGSTGYWLTEINVY</sequence>
<dbReference type="SUPFAM" id="SSF55383">
    <property type="entry name" value="Copper amine oxidase, domain N"/>
    <property type="match status" value="1"/>
</dbReference>
<feature type="compositionally biased region" description="Polar residues" evidence="1">
    <location>
        <begin position="129"/>
        <end position="140"/>
    </location>
</feature>
<reference evidence="3 4" key="1">
    <citation type="submission" date="2018-12" db="EMBL/GenBank/DDBJ databases">
        <authorList>
            <person name="Sun L."/>
            <person name="Chen Z."/>
        </authorList>
    </citation>
    <scope>NUCLEOTIDE SEQUENCE [LARGE SCALE GENOMIC DNA]</scope>
    <source>
        <strain evidence="3 4">3-5-3</strain>
    </source>
</reference>
<feature type="compositionally biased region" description="Low complexity" evidence="1">
    <location>
        <begin position="149"/>
        <end position="179"/>
    </location>
</feature>
<evidence type="ECO:0000313" key="3">
    <source>
        <dbReference type="EMBL" id="RUT33247.1"/>
    </source>
</evidence>
<gene>
    <name evidence="3" type="ORF">EJP77_06215</name>
</gene>
<evidence type="ECO:0000259" key="2">
    <source>
        <dbReference type="Pfam" id="PF07833"/>
    </source>
</evidence>
<dbReference type="InterPro" id="IPR012854">
    <property type="entry name" value="Cu_amine_oxidase-like_N"/>
</dbReference>
<protein>
    <submittedName>
        <fullName evidence="3">Copper amine oxidase N-terminal domain-containing protein</fullName>
    </submittedName>
</protein>
<dbReference type="EMBL" id="RZNX01000002">
    <property type="protein sequence ID" value="RUT33247.1"/>
    <property type="molecule type" value="Genomic_DNA"/>
</dbReference>
<proteinExistence type="predicted"/>
<dbReference type="OrthoDB" id="337615at2"/>
<organism evidence="3 4">
    <name type="scientific">Paenibacillus zeisoli</name>
    <dbReference type="NCBI Taxonomy" id="2496267"/>
    <lineage>
        <taxon>Bacteria</taxon>
        <taxon>Bacillati</taxon>
        <taxon>Bacillota</taxon>
        <taxon>Bacilli</taxon>
        <taxon>Bacillales</taxon>
        <taxon>Paenibacillaceae</taxon>
        <taxon>Paenibacillus</taxon>
    </lineage>
</organism>
<dbReference type="AlphaFoldDB" id="A0A3S1BTW3"/>
<comment type="caution">
    <text evidence="3">The sequence shown here is derived from an EMBL/GenBank/DDBJ whole genome shotgun (WGS) entry which is preliminary data.</text>
</comment>
<evidence type="ECO:0000256" key="1">
    <source>
        <dbReference type="SAM" id="MobiDB-lite"/>
    </source>
</evidence>
<accession>A0A3S1BTW3</accession>
<name>A0A3S1BTW3_9BACL</name>
<dbReference type="Pfam" id="PF07833">
    <property type="entry name" value="Cu_amine_oxidN1"/>
    <property type="match status" value="1"/>
</dbReference>